<accession>A0A7S2WBL4</accession>
<dbReference type="Gene3D" id="1.10.510.10">
    <property type="entry name" value="Transferase(Phosphotransferase) domain 1"/>
    <property type="match status" value="1"/>
</dbReference>
<dbReference type="Pfam" id="PF00069">
    <property type="entry name" value="Pkinase"/>
    <property type="match status" value="1"/>
</dbReference>
<dbReference type="InterPro" id="IPR017441">
    <property type="entry name" value="Protein_kinase_ATP_BS"/>
</dbReference>
<evidence type="ECO:0000256" key="7">
    <source>
        <dbReference type="PROSITE-ProRule" id="PRU10141"/>
    </source>
</evidence>
<keyword evidence="4 7" id="KW-0547">Nucleotide-binding</keyword>
<dbReference type="PANTHER" id="PTHR24345">
    <property type="entry name" value="SERINE/THREONINE-PROTEIN KINASE PLK"/>
    <property type="match status" value="1"/>
</dbReference>
<dbReference type="InterPro" id="IPR036947">
    <property type="entry name" value="POLO_box_dom_sf"/>
</dbReference>
<comment type="catalytic activity">
    <reaction evidence="8">
        <text>L-threonyl-[protein] + ATP = O-phospho-L-threonyl-[protein] + ADP + H(+)</text>
        <dbReference type="Rhea" id="RHEA:46608"/>
        <dbReference type="Rhea" id="RHEA-COMP:11060"/>
        <dbReference type="Rhea" id="RHEA-COMP:11605"/>
        <dbReference type="ChEBI" id="CHEBI:15378"/>
        <dbReference type="ChEBI" id="CHEBI:30013"/>
        <dbReference type="ChEBI" id="CHEBI:30616"/>
        <dbReference type="ChEBI" id="CHEBI:61977"/>
        <dbReference type="ChEBI" id="CHEBI:456216"/>
        <dbReference type="EC" id="2.7.11.21"/>
    </reaction>
</comment>
<proteinExistence type="inferred from homology"/>
<evidence type="ECO:0000256" key="4">
    <source>
        <dbReference type="ARBA" id="ARBA00022741"/>
    </source>
</evidence>
<dbReference type="InterPro" id="IPR000719">
    <property type="entry name" value="Prot_kinase_dom"/>
</dbReference>
<protein>
    <recommendedName>
        <fullName evidence="8">Serine/threonine-protein kinase PLK</fullName>
        <ecNumber evidence="8">2.7.11.21</ecNumber>
    </recommendedName>
    <alternativeName>
        <fullName evidence="8">Polo-like kinase</fullName>
    </alternativeName>
</protein>
<evidence type="ECO:0000256" key="5">
    <source>
        <dbReference type="ARBA" id="ARBA00022777"/>
    </source>
</evidence>
<feature type="binding site" evidence="7">
    <location>
        <position position="60"/>
    </location>
    <ligand>
        <name>ATP</name>
        <dbReference type="ChEBI" id="CHEBI:30616"/>
    </ligand>
</feature>
<comment type="similarity">
    <text evidence="8">Belongs to the protein kinase superfamily. Ser/Thr protein kinase family. CDC5/Polo subfamily.</text>
</comment>
<evidence type="ECO:0000256" key="9">
    <source>
        <dbReference type="SAM" id="MobiDB-lite"/>
    </source>
</evidence>
<dbReference type="PROSITE" id="PS50011">
    <property type="entry name" value="PROTEIN_KINASE_DOM"/>
    <property type="match status" value="1"/>
</dbReference>
<evidence type="ECO:0000256" key="2">
    <source>
        <dbReference type="ARBA" id="ARBA00022679"/>
    </source>
</evidence>
<dbReference type="GO" id="GO:0004674">
    <property type="term" value="F:protein serine/threonine kinase activity"/>
    <property type="evidence" value="ECO:0007669"/>
    <property type="project" value="UniProtKB-KW"/>
</dbReference>
<evidence type="ECO:0000256" key="1">
    <source>
        <dbReference type="ARBA" id="ARBA00022527"/>
    </source>
</evidence>
<keyword evidence="5 8" id="KW-0418">Kinase</keyword>
<dbReference type="Gene3D" id="3.30.200.20">
    <property type="entry name" value="Phosphorylase Kinase, domain 1"/>
    <property type="match status" value="1"/>
</dbReference>
<evidence type="ECO:0000259" key="10">
    <source>
        <dbReference type="PROSITE" id="PS50011"/>
    </source>
</evidence>
<dbReference type="EC" id="2.7.11.21" evidence="8"/>
<feature type="domain" description="POLO box" evidence="11">
    <location>
        <begin position="441"/>
        <end position="519"/>
    </location>
</feature>
<evidence type="ECO:0000313" key="12">
    <source>
        <dbReference type="EMBL" id="CAD9678005.1"/>
    </source>
</evidence>
<dbReference type="FunFam" id="3.30.200.20:FF:000091">
    <property type="entry name" value="Serine/threonine-protein kinase PLK"/>
    <property type="match status" value="1"/>
</dbReference>
<dbReference type="SUPFAM" id="SSF82615">
    <property type="entry name" value="Polo-box domain"/>
    <property type="match status" value="2"/>
</dbReference>
<evidence type="ECO:0000256" key="6">
    <source>
        <dbReference type="ARBA" id="ARBA00022840"/>
    </source>
</evidence>
<dbReference type="InterPro" id="IPR033695">
    <property type="entry name" value="POLO_box_2"/>
</dbReference>
<dbReference type="InterPro" id="IPR011009">
    <property type="entry name" value="Kinase-like_dom_sf"/>
</dbReference>
<dbReference type="PROSITE" id="PS00108">
    <property type="entry name" value="PROTEIN_KINASE_ST"/>
    <property type="match status" value="1"/>
</dbReference>
<dbReference type="Gene3D" id="3.30.1120.30">
    <property type="entry name" value="POLO box domain"/>
    <property type="match status" value="2"/>
</dbReference>
<sequence>MIVNESKKMHGVVDNKDLEVTVHDSKAGKSYLKGRLLGKGGFAKCYLFRHEATKHVCAGKCVEKASLKQERARRKLLSEIKIHRALSHENVVQFEHFFEDKHYVYILLEYCNNQTLMELVKRKTRLSETVAKNFLLQLLNGVEYLHSVNVIHRDLKLGNIFLTDGFQVRIGDFGLATKLDDVNEKKKTMCGTPNYIAPEILDRKLGHSFEVDIWSIGVILYTMLVGRPPFETKHVQQTYKRIQANLYSFPRDIPLSHAAKRLIQIILNKDPAQRPSLSEIRDDCFCNSRQSPLKTTTPRSLSAKKVTSIKATPKDKENLTSMVNKSRSPPKPIEKEQERPVFVDKWVDYTTKYGLGYYLWGGIVGVCFNDSTKLVVSPNRNDFQYYERSATTYESHTLDHYPQTLHKKVTLIKHFRSYLEAKQKGKTTTPLKLSPDTQLPFVKKWVRTRHAIFFRLSNRTVQVAFFDDTQILLSAHAKKLTYFDAKQNKTTLPISEAKNHKDISKRLKYTKDVLHQLIASSCTS</sequence>
<evidence type="ECO:0000256" key="3">
    <source>
        <dbReference type="ARBA" id="ARBA00022737"/>
    </source>
</evidence>
<evidence type="ECO:0000256" key="8">
    <source>
        <dbReference type="RuleBase" id="RU361162"/>
    </source>
</evidence>
<dbReference type="EMBL" id="HBHK01009651">
    <property type="protein sequence ID" value="CAD9678005.1"/>
    <property type="molecule type" value="Transcribed_RNA"/>
</dbReference>
<keyword evidence="1 8" id="KW-0723">Serine/threonine-protein kinase</keyword>
<name>A0A7S2WBL4_9STRA</name>
<reference evidence="12" key="1">
    <citation type="submission" date="2021-01" db="EMBL/GenBank/DDBJ databases">
        <authorList>
            <person name="Corre E."/>
            <person name="Pelletier E."/>
            <person name="Niang G."/>
            <person name="Scheremetjew M."/>
            <person name="Finn R."/>
            <person name="Kale V."/>
            <person name="Holt S."/>
            <person name="Cochrane G."/>
            <person name="Meng A."/>
            <person name="Brown T."/>
            <person name="Cohen L."/>
        </authorList>
    </citation>
    <scope>NUCLEOTIDE SEQUENCE</scope>
    <source>
        <strain evidence="12">NY070348D</strain>
    </source>
</reference>
<feature type="domain" description="Protein kinase" evidence="10">
    <location>
        <begin position="31"/>
        <end position="286"/>
    </location>
</feature>
<dbReference type="FunFam" id="1.10.510.10:FF:000571">
    <property type="entry name" value="Maternal embryonic leucine zipper kinase"/>
    <property type="match status" value="1"/>
</dbReference>
<dbReference type="PANTHER" id="PTHR24345:SF0">
    <property type="entry name" value="CELL CYCLE SERINE_THREONINE-PROTEIN KINASE CDC5_MSD2"/>
    <property type="match status" value="1"/>
</dbReference>
<dbReference type="GO" id="GO:0005634">
    <property type="term" value="C:nucleus"/>
    <property type="evidence" value="ECO:0007669"/>
    <property type="project" value="TreeGrafter"/>
</dbReference>
<dbReference type="Pfam" id="PF00659">
    <property type="entry name" value="POLO_box"/>
    <property type="match status" value="2"/>
</dbReference>
<dbReference type="InterPro" id="IPR000959">
    <property type="entry name" value="POLO_box_dom"/>
</dbReference>
<organism evidence="12">
    <name type="scientific">Mucochytrium quahogii</name>
    <dbReference type="NCBI Taxonomy" id="96639"/>
    <lineage>
        <taxon>Eukaryota</taxon>
        <taxon>Sar</taxon>
        <taxon>Stramenopiles</taxon>
        <taxon>Bigyra</taxon>
        <taxon>Labyrinthulomycetes</taxon>
        <taxon>Thraustochytrida</taxon>
        <taxon>Thraustochytriidae</taxon>
        <taxon>Mucochytrium</taxon>
    </lineage>
</organism>
<dbReference type="AlphaFoldDB" id="A0A7S2WBL4"/>
<feature type="domain" description="POLO box" evidence="11">
    <location>
        <begin position="342"/>
        <end position="421"/>
    </location>
</feature>
<dbReference type="CDD" id="cd13117">
    <property type="entry name" value="POLO_box_2"/>
    <property type="match status" value="1"/>
</dbReference>
<dbReference type="PROSITE" id="PS50078">
    <property type="entry name" value="POLO_BOX"/>
    <property type="match status" value="2"/>
</dbReference>
<gene>
    <name evidence="12" type="ORF">QSP1433_LOCUS6007</name>
</gene>
<dbReference type="SUPFAM" id="SSF56112">
    <property type="entry name" value="Protein kinase-like (PK-like)"/>
    <property type="match status" value="1"/>
</dbReference>
<evidence type="ECO:0000259" key="11">
    <source>
        <dbReference type="PROSITE" id="PS50078"/>
    </source>
</evidence>
<dbReference type="CDD" id="cd13118">
    <property type="entry name" value="POLO_box_1"/>
    <property type="match status" value="1"/>
</dbReference>
<dbReference type="CDD" id="cd14099">
    <property type="entry name" value="STKc_PLK"/>
    <property type="match status" value="1"/>
</dbReference>
<feature type="region of interest" description="Disordered" evidence="9">
    <location>
        <begin position="314"/>
        <end position="335"/>
    </location>
</feature>
<keyword evidence="2 8" id="KW-0808">Transferase</keyword>
<dbReference type="InterPro" id="IPR033701">
    <property type="entry name" value="POLO_box_1"/>
</dbReference>
<dbReference type="InterPro" id="IPR008271">
    <property type="entry name" value="Ser/Thr_kinase_AS"/>
</dbReference>
<keyword evidence="6 7" id="KW-0067">ATP-binding</keyword>
<dbReference type="GO" id="GO:0005524">
    <property type="term" value="F:ATP binding"/>
    <property type="evidence" value="ECO:0007669"/>
    <property type="project" value="UniProtKB-UniRule"/>
</dbReference>
<keyword evidence="3" id="KW-0677">Repeat</keyword>
<dbReference type="PROSITE" id="PS00107">
    <property type="entry name" value="PROTEIN_KINASE_ATP"/>
    <property type="match status" value="1"/>
</dbReference>
<dbReference type="SMART" id="SM00220">
    <property type="entry name" value="S_TKc"/>
    <property type="match status" value="1"/>
</dbReference>